<dbReference type="OrthoDB" id="9811110at2"/>
<feature type="transmembrane region" description="Helical" evidence="10">
    <location>
        <begin position="280"/>
        <end position="304"/>
    </location>
</feature>
<comment type="subcellular location">
    <subcellularLocation>
        <location evidence="1">Cell inner membrane</location>
        <topology evidence="1">Multi-pass membrane protein</topology>
    </subcellularLocation>
</comment>
<dbReference type="EMBL" id="CP013251">
    <property type="protein sequence ID" value="AMO54670.1"/>
    <property type="molecule type" value="Genomic_DNA"/>
</dbReference>
<evidence type="ECO:0000313" key="11">
    <source>
        <dbReference type="EMBL" id="AMO54670.1"/>
    </source>
</evidence>
<dbReference type="InterPro" id="IPR002528">
    <property type="entry name" value="MATE_fam"/>
</dbReference>
<dbReference type="PIRSF" id="PIRSF006603">
    <property type="entry name" value="DinF"/>
    <property type="match status" value="1"/>
</dbReference>
<keyword evidence="6 10" id="KW-0812">Transmembrane</keyword>
<evidence type="ECO:0000313" key="12">
    <source>
        <dbReference type="Proteomes" id="UP000071065"/>
    </source>
</evidence>
<dbReference type="AlphaFoldDB" id="A0A142B7E4"/>
<keyword evidence="5" id="KW-1003">Cell membrane</keyword>
<accession>A0A142B7E4</accession>
<evidence type="ECO:0000256" key="7">
    <source>
        <dbReference type="ARBA" id="ARBA00022989"/>
    </source>
</evidence>
<dbReference type="PANTHER" id="PTHR43823:SF3">
    <property type="entry name" value="MULTIDRUG EXPORT PROTEIN MEPA"/>
    <property type="match status" value="1"/>
</dbReference>
<evidence type="ECO:0000256" key="10">
    <source>
        <dbReference type="SAM" id="Phobius"/>
    </source>
</evidence>
<reference evidence="11 12" key="1">
    <citation type="journal article" date="2016" name="Front. Microbiol.">
        <title>Genomic Insight into the Host-Endosymbiont Relationship of Endozoicomonas montiporae CL-33(T) with its Coral Host.</title>
        <authorList>
            <person name="Ding J.-Y."/>
            <person name="Shiu J.-H."/>
            <person name="Chen W.-M."/>
            <person name="Chiang Y.-R."/>
            <person name="Tang S.-L."/>
        </authorList>
    </citation>
    <scope>NUCLEOTIDE SEQUENCE [LARGE SCALE GENOMIC DNA]</scope>
    <source>
        <strain evidence="11 12">CL-33</strain>
    </source>
</reference>
<feature type="transmembrane region" description="Helical" evidence="10">
    <location>
        <begin position="98"/>
        <end position="116"/>
    </location>
</feature>
<comment type="similarity">
    <text evidence="2">Belongs to the multi antimicrobial extrusion (MATE) (TC 2.A.66.1) family. MepA subfamily.</text>
</comment>
<gene>
    <name evidence="11" type="primary">mepA1</name>
    <name evidence="11" type="ORF">EZMO1_0418</name>
</gene>
<dbReference type="GO" id="GO:0046677">
    <property type="term" value="P:response to antibiotic"/>
    <property type="evidence" value="ECO:0007669"/>
    <property type="project" value="UniProtKB-KW"/>
</dbReference>
<dbReference type="PANTHER" id="PTHR43823">
    <property type="entry name" value="SPORULATION PROTEIN YKVU"/>
    <property type="match status" value="1"/>
</dbReference>
<organism evidence="11 12">
    <name type="scientific">Endozoicomonas montiporae CL-33</name>
    <dbReference type="NCBI Taxonomy" id="570277"/>
    <lineage>
        <taxon>Bacteria</taxon>
        <taxon>Pseudomonadati</taxon>
        <taxon>Pseudomonadota</taxon>
        <taxon>Gammaproteobacteria</taxon>
        <taxon>Oceanospirillales</taxon>
        <taxon>Endozoicomonadaceae</taxon>
        <taxon>Endozoicomonas</taxon>
    </lineage>
</organism>
<name>A0A142B7E4_9GAMM</name>
<dbReference type="STRING" id="570277.EZMO1_0418"/>
<feature type="transmembrane region" description="Helical" evidence="10">
    <location>
        <begin position="56"/>
        <end position="78"/>
    </location>
</feature>
<feature type="transmembrane region" description="Helical" evidence="10">
    <location>
        <begin position="316"/>
        <end position="339"/>
    </location>
</feature>
<feature type="transmembrane region" description="Helical" evidence="10">
    <location>
        <begin position="16"/>
        <end position="36"/>
    </location>
</feature>
<dbReference type="Pfam" id="PF01554">
    <property type="entry name" value="MatE"/>
    <property type="match status" value="2"/>
</dbReference>
<proteinExistence type="inferred from homology"/>
<keyword evidence="7 10" id="KW-1133">Transmembrane helix</keyword>
<keyword evidence="9" id="KW-0046">Antibiotic resistance</keyword>
<dbReference type="GO" id="GO:0005886">
    <property type="term" value="C:plasma membrane"/>
    <property type="evidence" value="ECO:0007669"/>
    <property type="project" value="UniProtKB-SubCell"/>
</dbReference>
<feature type="transmembrane region" description="Helical" evidence="10">
    <location>
        <begin position="136"/>
        <end position="157"/>
    </location>
</feature>
<dbReference type="Proteomes" id="UP000071065">
    <property type="component" value="Chromosome"/>
</dbReference>
<dbReference type="InterPro" id="IPR051327">
    <property type="entry name" value="MATE_MepA_subfamily"/>
</dbReference>
<dbReference type="KEGG" id="emp:EZMO1_0418"/>
<evidence type="ECO:0000256" key="5">
    <source>
        <dbReference type="ARBA" id="ARBA00022475"/>
    </source>
</evidence>
<dbReference type="CDD" id="cd13143">
    <property type="entry name" value="MATE_MepA_like"/>
    <property type="match status" value="1"/>
</dbReference>
<dbReference type="RefSeq" id="WP_051790680.1">
    <property type="nucleotide sequence ID" value="NZ_CP013251.1"/>
</dbReference>
<evidence type="ECO:0000256" key="2">
    <source>
        <dbReference type="ARBA" id="ARBA00008417"/>
    </source>
</evidence>
<dbReference type="GO" id="GO:0015297">
    <property type="term" value="F:antiporter activity"/>
    <property type="evidence" value="ECO:0007669"/>
    <property type="project" value="InterPro"/>
</dbReference>
<evidence type="ECO:0000256" key="8">
    <source>
        <dbReference type="ARBA" id="ARBA00023136"/>
    </source>
</evidence>
<evidence type="ECO:0000256" key="4">
    <source>
        <dbReference type="ARBA" id="ARBA00022448"/>
    </source>
</evidence>
<dbReference type="InterPro" id="IPR045070">
    <property type="entry name" value="MATE_MepA-like"/>
</dbReference>
<dbReference type="PATRIC" id="fig|570277.3.peg.443"/>
<keyword evidence="4" id="KW-0813">Transport</keyword>
<dbReference type="InterPro" id="IPR048279">
    <property type="entry name" value="MdtK-like"/>
</dbReference>
<feature type="transmembrane region" description="Helical" evidence="10">
    <location>
        <begin position="169"/>
        <end position="189"/>
    </location>
</feature>
<keyword evidence="8 10" id="KW-0472">Membrane</keyword>
<feature type="transmembrane region" description="Helical" evidence="10">
    <location>
        <begin position="394"/>
        <end position="411"/>
    </location>
</feature>
<sequence>MSQAIDLQSGSIGKTLFRYAVPSTMAVWIFALYTMVDGMFVGRGVGPEALAAVNLSMPYISIMFAISILVTIGSATIVGAKRGEGKHEDASRLFSSTIYALLIFGLLVCTLSYIFIEEIAVILGAQGELIPMVVEYLQTLLLFNTFYLVAYSMEVFVKVDGFPKLELMVIGMAAVMNILLDYILVIRLGMGLRGAAIATGCAQMTQATFLLLHFTGKLGKTGSLKFVRVMPKLRELFHFIKIGGPDCVTEMSAGLILLLFNNMILAYLGTSELSAFSVIGYANNLVLLTMIGLTQGMQPIVSFLRGRQDYQRISEAVQLTIRIALVICTAAYAGIFFFGQQLAALFLNDAELISLSHQFMKIFCLAFILMGANIVISGFFTALEQPRLAGTLSLMRGGVISFILLMTLPRILGATGIWVVAPVSELATFVVGAFLLKRKLDQWKETTMDEQIAVA</sequence>
<protein>
    <recommendedName>
        <fullName evidence="3">Multidrug export protein MepA</fullName>
    </recommendedName>
</protein>
<feature type="transmembrane region" description="Helical" evidence="10">
    <location>
        <begin position="236"/>
        <end position="260"/>
    </location>
</feature>
<evidence type="ECO:0000256" key="3">
    <source>
        <dbReference type="ARBA" id="ARBA00022106"/>
    </source>
</evidence>
<evidence type="ECO:0000256" key="1">
    <source>
        <dbReference type="ARBA" id="ARBA00004429"/>
    </source>
</evidence>
<evidence type="ECO:0000256" key="9">
    <source>
        <dbReference type="ARBA" id="ARBA00023251"/>
    </source>
</evidence>
<dbReference type="GO" id="GO:0042910">
    <property type="term" value="F:xenobiotic transmembrane transporter activity"/>
    <property type="evidence" value="ECO:0007669"/>
    <property type="project" value="InterPro"/>
</dbReference>
<evidence type="ECO:0000256" key="6">
    <source>
        <dbReference type="ARBA" id="ARBA00022692"/>
    </source>
</evidence>
<feature type="transmembrane region" description="Helical" evidence="10">
    <location>
        <begin position="417"/>
        <end position="436"/>
    </location>
</feature>
<feature type="transmembrane region" description="Helical" evidence="10">
    <location>
        <begin position="359"/>
        <end position="382"/>
    </location>
</feature>